<comment type="caution">
    <text evidence="3">The sequence shown here is derived from an EMBL/GenBank/DDBJ whole genome shotgun (WGS) entry which is preliminary data.</text>
</comment>
<evidence type="ECO:0000259" key="2">
    <source>
        <dbReference type="Pfam" id="PF14504"/>
    </source>
</evidence>
<organism evidence="3 4">
    <name type="scientific">Guptibacillus hwajinpoensis</name>
    <dbReference type="NCBI Taxonomy" id="208199"/>
    <lineage>
        <taxon>Bacteria</taxon>
        <taxon>Bacillati</taxon>
        <taxon>Bacillota</taxon>
        <taxon>Bacilli</taxon>
        <taxon>Bacillales</taxon>
        <taxon>Guptibacillaceae</taxon>
        <taxon>Guptibacillus</taxon>
    </lineage>
</organism>
<dbReference type="RefSeq" id="WP_301552739.1">
    <property type="nucleotide sequence ID" value="NZ_JAQRMZ010000010.1"/>
</dbReference>
<accession>A0ABU0K077</accession>
<sequence length="358" mass="40838">MIGNMLRFVILIVIIVIGLDVYERIDWNTVVPEVERIINEETEVLDETTKDKDDSEITSEPLPALTGIEKWIGNSSKGITQELGEPDRVDPSSYGYEWWIYEQSSSEYLQVGIEDGKVVTVFFMGNVEAGENYPMGENAETVFNDKSPQKEISLKVNDDDYRFQLTSEELQQKPLVKIHEDLFAQYYFDKFNGSLRAVRLAEPHVIVKQRPYAVSYRGELIEAETLSNSQWEEVQTAMEKQIFAMTNVLRNLSDKNPLSYNQEVSKVAFGHSKDMGDNNYFSHTSPSEGELSDRLKSGDVLYSYAGENIAARYPDAGASMIGWLNSKGHREALLNEDFTEIGVGVYREYYTQNFIKPF</sequence>
<feature type="domain" description="CAP-associated" evidence="2">
    <location>
        <begin position="72"/>
        <end position="212"/>
    </location>
</feature>
<gene>
    <name evidence="3" type="ORF">QO000_001734</name>
</gene>
<dbReference type="Proteomes" id="UP001226720">
    <property type="component" value="Unassembled WGS sequence"/>
</dbReference>
<reference evidence="3" key="1">
    <citation type="submission" date="2023-07" db="EMBL/GenBank/DDBJ databases">
        <title>Genomic Encyclopedia of Type Strains, Phase IV (KMG-IV): sequencing the most valuable type-strain genomes for metagenomic binning, comparative biology and taxonomic classification.</title>
        <authorList>
            <person name="Goeker M."/>
        </authorList>
    </citation>
    <scope>NUCLEOTIDE SEQUENCE [LARGE SCALE GENOMIC DNA]</scope>
    <source>
        <strain evidence="3">JSM 076093</strain>
    </source>
</reference>
<dbReference type="EMBL" id="JAUSWM010000003">
    <property type="protein sequence ID" value="MDQ0482762.1"/>
    <property type="molecule type" value="Genomic_DNA"/>
</dbReference>
<keyword evidence="4" id="KW-1185">Reference proteome</keyword>
<dbReference type="Pfam" id="PF00188">
    <property type="entry name" value="CAP"/>
    <property type="match status" value="1"/>
</dbReference>
<evidence type="ECO:0000313" key="3">
    <source>
        <dbReference type="EMBL" id="MDQ0482762.1"/>
    </source>
</evidence>
<dbReference type="InterPro" id="IPR029410">
    <property type="entry name" value="CAP_assoc"/>
</dbReference>
<proteinExistence type="predicted"/>
<evidence type="ECO:0000313" key="4">
    <source>
        <dbReference type="Proteomes" id="UP001226720"/>
    </source>
</evidence>
<name>A0ABU0K077_9BACL</name>
<dbReference type="SUPFAM" id="SSF55797">
    <property type="entry name" value="PR-1-like"/>
    <property type="match status" value="1"/>
</dbReference>
<dbReference type="PANTHER" id="PTHR31157">
    <property type="entry name" value="SCP DOMAIN-CONTAINING PROTEIN"/>
    <property type="match status" value="1"/>
</dbReference>
<dbReference type="Pfam" id="PF14504">
    <property type="entry name" value="CAP_assoc_N"/>
    <property type="match status" value="1"/>
</dbReference>
<dbReference type="Gene3D" id="3.40.33.10">
    <property type="entry name" value="CAP"/>
    <property type="match status" value="1"/>
</dbReference>
<dbReference type="InterPro" id="IPR035940">
    <property type="entry name" value="CAP_sf"/>
</dbReference>
<evidence type="ECO:0000259" key="1">
    <source>
        <dbReference type="Pfam" id="PF00188"/>
    </source>
</evidence>
<protein>
    <submittedName>
        <fullName evidence="3">Uncharacterized protein YkwD</fullName>
    </submittedName>
</protein>
<dbReference type="InterPro" id="IPR014044">
    <property type="entry name" value="CAP_dom"/>
</dbReference>
<dbReference type="PANTHER" id="PTHR31157:SF26">
    <property type="entry name" value="SCP-LIKE EXTRACELLULAR PROTEIN"/>
    <property type="match status" value="1"/>
</dbReference>
<dbReference type="GeneID" id="301328413"/>
<dbReference type="CDD" id="cd05379">
    <property type="entry name" value="CAP_bacterial"/>
    <property type="match status" value="1"/>
</dbReference>
<feature type="domain" description="SCP" evidence="1">
    <location>
        <begin position="244"/>
        <end position="353"/>
    </location>
</feature>